<comment type="caution">
    <text evidence="2">The sequence shown here is derived from an EMBL/GenBank/DDBJ whole genome shotgun (WGS) entry which is preliminary data.</text>
</comment>
<sequence length="65" mass="6568">MEGGTEDGQTHCAQAGGQNQAAPGPEEETQPSAAPQPTASQTPHAEDQTAEAGRKAETAQLPADL</sequence>
<name>A0A081P6K4_9BACL</name>
<protein>
    <submittedName>
        <fullName evidence="2">Uncharacterized protein</fullName>
    </submittedName>
</protein>
<evidence type="ECO:0000313" key="3">
    <source>
        <dbReference type="Proteomes" id="UP000028123"/>
    </source>
</evidence>
<reference evidence="2 3" key="1">
    <citation type="submission" date="2014-06" db="EMBL/GenBank/DDBJ databases">
        <title>Draft genome sequence of Paenibacillus sp. MSt1.</title>
        <authorList>
            <person name="Aw Y.K."/>
            <person name="Ong K.S."/>
            <person name="Gan H.M."/>
            <person name="Lee S.M."/>
        </authorList>
    </citation>
    <scope>NUCLEOTIDE SEQUENCE [LARGE SCALE GENOMIC DNA]</scope>
    <source>
        <strain evidence="2 3">MSt1</strain>
    </source>
</reference>
<gene>
    <name evidence="2" type="ORF">ET33_31135</name>
</gene>
<proteinExistence type="predicted"/>
<feature type="compositionally biased region" description="Low complexity" evidence="1">
    <location>
        <begin position="13"/>
        <end position="24"/>
    </location>
</feature>
<feature type="compositionally biased region" description="Basic and acidic residues" evidence="1">
    <location>
        <begin position="44"/>
        <end position="57"/>
    </location>
</feature>
<evidence type="ECO:0000313" key="2">
    <source>
        <dbReference type="EMBL" id="KEQ26327.1"/>
    </source>
</evidence>
<keyword evidence="3" id="KW-1185">Reference proteome</keyword>
<dbReference type="EMBL" id="JNVM01000006">
    <property type="protein sequence ID" value="KEQ26327.1"/>
    <property type="molecule type" value="Genomic_DNA"/>
</dbReference>
<accession>A0A081P6K4</accession>
<dbReference type="AlphaFoldDB" id="A0A081P6K4"/>
<evidence type="ECO:0000256" key="1">
    <source>
        <dbReference type="SAM" id="MobiDB-lite"/>
    </source>
</evidence>
<organism evidence="2 3">
    <name type="scientific">Paenibacillus tyrfis</name>
    <dbReference type="NCBI Taxonomy" id="1501230"/>
    <lineage>
        <taxon>Bacteria</taxon>
        <taxon>Bacillati</taxon>
        <taxon>Bacillota</taxon>
        <taxon>Bacilli</taxon>
        <taxon>Bacillales</taxon>
        <taxon>Paenibacillaceae</taxon>
        <taxon>Paenibacillus</taxon>
    </lineage>
</organism>
<dbReference type="Proteomes" id="UP000028123">
    <property type="component" value="Unassembled WGS sequence"/>
</dbReference>
<feature type="compositionally biased region" description="Polar residues" evidence="1">
    <location>
        <begin position="30"/>
        <end position="43"/>
    </location>
</feature>
<feature type="region of interest" description="Disordered" evidence="1">
    <location>
        <begin position="1"/>
        <end position="65"/>
    </location>
</feature>